<keyword evidence="5" id="KW-1185">Reference proteome</keyword>
<feature type="compositionally biased region" description="Basic and acidic residues" evidence="2">
    <location>
        <begin position="307"/>
        <end position="318"/>
    </location>
</feature>
<protein>
    <recommendedName>
        <fullName evidence="6">DUF641 domain-containing protein</fullName>
    </recommendedName>
</protein>
<dbReference type="EnsemblPlants" id="Pp3c12_23990V3.2">
    <property type="protein sequence ID" value="Pp3c12_23990V3.2"/>
    <property type="gene ID" value="Pp3c12_23990"/>
</dbReference>
<accession>A0A2K1JRZ3</accession>
<dbReference type="PANTHER" id="PTHR31029:SF4">
    <property type="entry name" value="CYCLIN-DEPENDENT KINASE-LIKE PROTEIN"/>
    <property type="match status" value="1"/>
</dbReference>
<feature type="region of interest" description="Disordered" evidence="2">
    <location>
        <begin position="1"/>
        <end position="40"/>
    </location>
</feature>
<dbReference type="OrthoDB" id="785851at2759"/>
<dbReference type="GeneID" id="112289188"/>
<dbReference type="FunCoup" id="A0A2K1JRZ3">
    <property type="interactions" value="790"/>
</dbReference>
<evidence type="ECO:0000313" key="5">
    <source>
        <dbReference type="Proteomes" id="UP000006727"/>
    </source>
</evidence>
<evidence type="ECO:0000313" key="4">
    <source>
        <dbReference type="EnsemblPlants" id="Pp3c12_23990V3.1"/>
    </source>
</evidence>
<gene>
    <name evidence="4" type="primary">LOC112289188</name>
    <name evidence="3" type="ORF">PHYPA_016689</name>
</gene>
<feature type="compositionally biased region" description="Polar residues" evidence="2">
    <location>
        <begin position="193"/>
        <end position="219"/>
    </location>
</feature>
<feature type="compositionally biased region" description="Basic and acidic residues" evidence="2">
    <location>
        <begin position="270"/>
        <end position="281"/>
    </location>
</feature>
<dbReference type="Proteomes" id="UP000006727">
    <property type="component" value="Chromosome 12"/>
</dbReference>
<reference evidence="3 5" key="2">
    <citation type="journal article" date="2018" name="Plant J.">
        <title>The Physcomitrella patens chromosome-scale assembly reveals moss genome structure and evolution.</title>
        <authorList>
            <person name="Lang D."/>
            <person name="Ullrich K.K."/>
            <person name="Murat F."/>
            <person name="Fuchs J."/>
            <person name="Jenkins J."/>
            <person name="Haas F.B."/>
            <person name="Piednoel M."/>
            <person name="Gundlach H."/>
            <person name="Van Bel M."/>
            <person name="Meyberg R."/>
            <person name="Vives C."/>
            <person name="Morata J."/>
            <person name="Symeonidi A."/>
            <person name="Hiss M."/>
            <person name="Muchero W."/>
            <person name="Kamisugi Y."/>
            <person name="Saleh O."/>
            <person name="Blanc G."/>
            <person name="Decker E.L."/>
            <person name="van Gessel N."/>
            <person name="Grimwood J."/>
            <person name="Hayes R.D."/>
            <person name="Graham S.W."/>
            <person name="Gunter L.E."/>
            <person name="McDaniel S.F."/>
            <person name="Hoernstein S.N.W."/>
            <person name="Larsson A."/>
            <person name="Li F.W."/>
            <person name="Perroud P.F."/>
            <person name="Phillips J."/>
            <person name="Ranjan P."/>
            <person name="Rokshar D.S."/>
            <person name="Rothfels C.J."/>
            <person name="Schneider L."/>
            <person name="Shu S."/>
            <person name="Stevenson D.W."/>
            <person name="Thummler F."/>
            <person name="Tillich M."/>
            <person name="Villarreal Aguilar J.C."/>
            <person name="Widiez T."/>
            <person name="Wong G.K."/>
            <person name="Wymore A."/>
            <person name="Zhang Y."/>
            <person name="Zimmer A.D."/>
            <person name="Quatrano R.S."/>
            <person name="Mayer K.F.X."/>
            <person name="Goodstein D."/>
            <person name="Casacuberta J.M."/>
            <person name="Vandepoele K."/>
            <person name="Reski R."/>
            <person name="Cuming A.C."/>
            <person name="Tuskan G.A."/>
            <person name="Maumus F."/>
            <person name="Salse J."/>
            <person name="Schmutz J."/>
            <person name="Rensing S.A."/>
        </authorList>
    </citation>
    <scope>NUCLEOTIDE SEQUENCE [LARGE SCALE GENOMIC DNA]</scope>
    <source>
        <strain evidence="4 5">cv. Gransden 2004</strain>
    </source>
</reference>
<dbReference type="Gramene" id="Pp3c12_23990V3.2">
    <property type="protein sequence ID" value="Pp3c12_23990V3.2"/>
    <property type="gene ID" value="Pp3c12_23990"/>
</dbReference>
<sequence length="788" mass="88472">MGRTMQISSPVRALGRNQNHVIDTSMSSQTSARRRASTPSHEEYSIFNPVMCPAVVCWVKDPDPPQHGLESIQIAAPISKEMSCRSLQGEGDFHDADTDFREVESPVAQLWKEIHTDISTHTPEFEQMHPHPLRPMSPNTFLERNNFLTPERTPNPSGQLNRQQVLEQSNRNAYSNGAGSKSPRRNIFPPSSPDNNCFSRDHNNAASVTNSPQHPSMWNASPAPHRTTPMDNCASNVTPLNIPKPSLQKHFGWLTPSRAGPLVEPTSPDFARETQQQRDPRLMTSPSSNKLGYERNEITLTKPSPASKEKSDKPDKLPGRGWKNLSRSISPMFTGRKTESTSTLKTITRDLGVSFQGSRRRGHAAKPATSLPNWSGEGSMISPELEKEGFGGSQIGYSSELTRSGSVKSTKSGASGVLSFLNWGKKKGNGTKINDLFQVVDQGSVKLDTNSFKVMEYTIKTLHYKLEQAKKNEQTTAEEFKALQAAMDAAEGKCQQWQQRCQELESQLGVRQTEAKDIELDYEIAKLQRENTGSGSPKHKPHRFTTLEVTPSMFQKHFEDSKLCVKKLASALCIHIRESGESATQVVISLLEQQRNSPREISKMPRNVIVLYFEAFLNQILYENFENVSFEPNGATDIYDLDALRSSCCKAYNELKKQDWPTIERSLGKSGSTIVNPTFHRFFVIRMELILSQLTKVTDKETSLSLLATFFNAFKSVWLLHHLAFANENSVTIFRAPSTSDFDPRFMEQVTTYEEDPSRSKISVMVNPGFIVNRHTIKCQVFCSSKYQ</sequence>
<feature type="region of interest" description="Disordered" evidence="2">
    <location>
        <begin position="357"/>
        <end position="376"/>
    </location>
</feature>
<dbReference type="AlphaFoldDB" id="A0A2K1JRZ3"/>
<dbReference type="EnsemblPlants" id="Pp3c12_23990V3.1">
    <property type="protein sequence ID" value="Pp3c12_23990V3.1"/>
    <property type="gene ID" value="Pp3c12_23990"/>
</dbReference>
<feature type="compositionally biased region" description="Polar residues" evidence="2">
    <location>
        <begin position="137"/>
        <end position="179"/>
    </location>
</feature>
<feature type="region of interest" description="Disordered" evidence="2">
    <location>
        <begin position="128"/>
        <end position="232"/>
    </location>
</feature>
<evidence type="ECO:0000256" key="1">
    <source>
        <dbReference type="SAM" id="Coils"/>
    </source>
</evidence>
<dbReference type="PANTHER" id="PTHR31029">
    <property type="entry name" value="CYCLIN-DEPENDENT KINASE-LIKE PROTEIN"/>
    <property type="match status" value="1"/>
</dbReference>
<keyword evidence="1" id="KW-0175">Coiled coil</keyword>
<dbReference type="Gramene" id="Pp3c12_23990V3.1">
    <property type="protein sequence ID" value="Pp3c12_23990V3.1"/>
    <property type="gene ID" value="Pp3c12_23990"/>
</dbReference>
<evidence type="ECO:0000313" key="3">
    <source>
        <dbReference type="EMBL" id="PNR44305.1"/>
    </source>
</evidence>
<dbReference type="RefSeq" id="XP_024389957.1">
    <property type="nucleotide sequence ID" value="XM_024534189.2"/>
</dbReference>
<evidence type="ECO:0008006" key="6">
    <source>
        <dbReference type="Google" id="ProtNLM"/>
    </source>
</evidence>
<feature type="coiled-coil region" evidence="1">
    <location>
        <begin position="466"/>
        <end position="507"/>
    </location>
</feature>
<reference evidence="4" key="3">
    <citation type="submission" date="2020-12" db="UniProtKB">
        <authorList>
            <consortium name="EnsemblPlants"/>
        </authorList>
    </citation>
    <scope>IDENTIFICATION</scope>
</reference>
<reference evidence="3 5" key="1">
    <citation type="journal article" date="2008" name="Science">
        <title>The Physcomitrella genome reveals evolutionary insights into the conquest of land by plants.</title>
        <authorList>
            <person name="Rensing S."/>
            <person name="Lang D."/>
            <person name="Zimmer A."/>
            <person name="Terry A."/>
            <person name="Salamov A."/>
            <person name="Shapiro H."/>
            <person name="Nishiyama T."/>
            <person name="Perroud P.-F."/>
            <person name="Lindquist E."/>
            <person name="Kamisugi Y."/>
            <person name="Tanahashi T."/>
            <person name="Sakakibara K."/>
            <person name="Fujita T."/>
            <person name="Oishi K."/>
            <person name="Shin-I T."/>
            <person name="Kuroki Y."/>
            <person name="Toyoda A."/>
            <person name="Suzuki Y."/>
            <person name="Hashimoto A."/>
            <person name="Yamaguchi K."/>
            <person name="Sugano A."/>
            <person name="Kohara Y."/>
            <person name="Fujiyama A."/>
            <person name="Anterola A."/>
            <person name="Aoki S."/>
            <person name="Ashton N."/>
            <person name="Barbazuk W.B."/>
            <person name="Barker E."/>
            <person name="Bennetzen J."/>
            <person name="Bezanilla M."/>
            <person name="Blankenship R."/>
            <person name="Cho S.H."/>
            <person name="Dutcher S."/>
            <person name="Estelle M."/>
            <person name="Fawcett J.A."/>
            <person name="Gundlach H."/>
            <person name="Hanada K."/>
            <person name="Heyl A."/>
            <person name="Hicks K.A."/>
            <person name="Hugh J."/>
            <person name="Lohr M."/>
            <person name="Mayer K."/>
            <person name="Melkozernov A."/>
            <person name="Murata T."/>
            <person name="Nelson D."/>
            <person name="Pils B."/>
            <person name="Prigge M."/>
            <person name="Reiss B."/>
            <person name="Renner T."/>
            <person name="Rombauts S."/>
            <person name="Rushton P."/>
            <person name="Sanderfoot A."/>
            <person name="Schween G."/>
            <person name="Shiu S.-H."/>
            <person name="Stueber K."/>
            <person name="Theodoulou F.L."/>
            <person name="Tu H."/>
            <person name="Van de Peer Y."/>
            <person name="Verrier P.J."/>
            <person name="Waters E."/>
            <person name="Wood A."/>
            <person name="Yang L."/>
            <person name="Cove D."/>
            <person name="Cuming A."/>
            <person name="Hasebe M."/>
            <person name="Lucas S."/>
            <person name="Mishler D.B."/>
            <person name="Reski R."/>
            <person name="Grigoriev I."/>
            <person name="Quatrano R.S."/>
            <person name="Boore J.L."/>
        </authorList>
    </citation>
    <scope>NUCLEOTIDE SEQUENCE [LARGE SCALE GENOMIC DNA]</scope>
    <source>
        <strain evidence="4 5">cv. Gransden 2004</strain>
    </source>
</reference>
<evidence type="ECO:0000256" key="2">
    <source>
        <dbReference type="SAM" id="MobiDB-lite"/>
    </source>
</evidence>
<dbReference type="PaxDb" id="3218-PP1S118_33V6.1"/>
<dbReference type="EMBL" id="ABEU02000012">
    <property type="protein sequence ID" value="PNR44305.1"/>
    <property type="molecule type" value="Genomic_DNA"/>
</dbReference>
<name>A0A2K1JRZ3_PHYPA</name>
<organism evidence="3">
    <name type="scientific">Physcomitrium patens</name>
    <name type="common">Spreading-leaved earth moss</name>
    <name type="synonym">Physcomitrella patens</name>
    <dbReference type="NCBI Taxonomy" id="3218"/>
    <lineage>
        <taxon>Eukaryota</taxon>
        <taxon>Viridiplantae</taxon>
        <taxon>Streptophyta</taxon>
        <taxon>Embryophyta</taxon>
        <taxon>Bryophyta</taxon>
        <taxon>Bryophytina</taxon>
        <taxon>Bryopsida</taxon>
        <taxon>Funariidae</taxon>
        <taxon>Funariales</taxon>
        <taxon>Funariaceae</taxon>
        <taxon>Physcomitrium</taxon>
    </lineage>
</organism>
<dbReference type="InterPro" id="IPR042316">
    <property type="entry name" value="IRKI-like"/>
</dbReference>
<feature type="region of interest" description="Disordered" evidence="2">
    <location>
        <begin position="256"/>
        <end position="328"/>
    </location>
</feature>
<proteinExistence type="predicted"/>
<dbReference type="KEGG" id="ppp:112289188"/>